<dbReference type="InterPro" id="IPR025383">
    <property type="entry name" value="MrpA_C/MbhD"/>
</dbReference>
<comment type="caution">
    <text evidence="8">The sequence shown here is derived from an EMBL/GenBank/DDBJ whole genome shotgun (WGS) entry which is preliminary data.</text>
</comment>
<evidence type="ECO:0000259" key="7">
    <source>
        <dbReference type="Pfam" id="PF13244"/>
    </source>
</evidence>
<dbReference type="Proteomes" id="UP000027153">
    <property type="component" value="Unassembled WGS sequence"/>
</dbReference>
<organism evidence="8 9">
    <name type="scientific">Candidatus Methanoperedens nitratireducens</name>
    <dbReference type="NCBI Taxonomy" id="1392998"/>
    <lineage>
        <taxon>Archaea</taxon>
        <taxon>Methanobacteriati</taxon>
        <taxon>Methanobacteriota</taxon>
        <taxon>Stenosarchaea group</taxon>
        <taxon>Methanomicrobia</taxon>
        <taxon>Methanosarcinales</taxon>
        <taxon>ANME-2 cluster</taxon>
        <taxon>Candidatus Methanoperedentaceae</taxon>
        <taxon>Candidatus Methanoperedens</taxon>
    </lineage>
</organism>
<name>A0A062V4Y3_9EURY</name>
<evidence type="ECO:0000313" key="8">
    <source>
        <dbReference type="EMBL" id="KCZ71678.1"/>
    </source>
</evidence>
<evidence type="ECO:0000256" key="3">
    <source>
        <dbReference type="ARBA" id="ARBA00022692"/>
    </source>
</evidence>
<evidence type="ECO:0000256" key="4">
    <source>
        <dbReference type="ARBA" id="ARBA00022989"/>
    </source>
</evidence>
<dbReference type="GO" id="GO:0005886">
    <property type="term" value="C:plasma membrane"/>
    <property type="evidence" value="ECO:0007669"/>
    <property type="project" value="UniProtKB-SubCell"/>
</dbReference>
<evidence type="ECO:0000313" key="9">
    <source>
        <dbReference type="Proteomes" id="UP000027153"/>
    </source>
</evidence>
<dbReference type="EMBL" id="JMIY01000005">
    <property type="protein sequence ID" value="KCZ71678.1"/>
    <property type="molecule type" value="Genomic_DNA"/>
</dbReference>
<reference evidence="8 9" key="1">
    <citation type="journal article" date="2013" name="Nature">
        <title>Anaerobic oxidation of methane coupled to nitrate reduction in a novel archaeal lineage.</title>
        <authorList>
            <person name="Haroon M.F."/>
            <person name="Hu S."/>
            <person name="Shi Y."/>
            <person name="Imelfort M."/>
            <person name="Keller J."/>
            <person name="Hugenholtz P."/>
            <person name="Yuan Z."/>
            <person name="Tyson G.W."/>
        </authorList>
    </citation>
    <scope>NUCLEOTIDE SEQUENCE [LARGE SCALE GENOMIC DNA]</scope>
    <source>
        <strain evidence="8 9">ANME-2d</strain>
    </source>
</reference>
<dbReference type="AlphaFoldDB" id="A0A062V4Y3"/>
<evidence type="ECO:0000256" key="5">
    <source>
        <dbReference type="ARBA" id="ARBA00023136"/>
    </source>
</evidence>
<protein>
    <submittedName>
        <fullName evidence="8">Putative subunit of the multisubunit Na+/H+ antiporter</fullName>
    </submittedName>
</protein>
<evidence type="ECO:0000256" key="1">
    <source>
        <dbReference type="ARBA" id="ARBA00004651"/>
    </source>
</evidence>
<feature type="transmembrane region" description="Helical" evidence="6">
    <location>
        <begin position="53"/>
        <end position="74"/>
    </location>
</feature>
<feature type="transmembrane region" description="Helical" evidence="6">
    <location>
        <begin position="30"/>
        <end position="47"/>
    </location>
</feature>
<keyword evidence="9" id="KW-1185">Reference proteome</keyword>
<proteinExistence type="predicted"/>
<evidence type="ECO:0000256" key="2">
    <source>
        <dbReference type="ARBA" id="ARBA00022475"/>
    </source>
</evidence>
<evidence type="ECO:0000256" key="6">
    <source>
        <dbReference type="SAM" id="Phobius"/>
    </source>
</evidence>
<accession>A0A062V4Y3</accession>
<comment type="subcellular location">
    <subcellularLocation>
        <location evidence="1">Cell membrane</location>
        <topology evidence="1">Multi-pass membrane protein</topology>
    </subcellularLocation>
</comment>
<dbReference type="RefSeq" id="WP_048091777.1">
    <property type="nucleotide sequence ID" value="NZ_JMIY01000005.1"/>
</dbReference>
<keyword evidence="5 6" id="KW-0472">Membrane</keyword>
<keyword evidence="2" id="KW-1003">Cell membrane</keyword>
<dbReference type="OrthoDB" id="99605at2157"/>
<sequence>MIFSVDLVLLLLILVLAVASIMVKDLLESTVLFACFSFLMAVIWVEMNSVDVAFTEAAVGAGVSTILLVAAIACTRRYEEER</sequence>
<feature type="domain" description="MrpA C-terminal/MbhD" evidence="7">
    <location>
        <begin position="11"/>
        <end position="76"/>
    </location>
</feature>
<keyword evidence="3 6" id="KW-0812">Transmembrane</keyword>
<dbReference type="Pfam" id="PF13244">
    <property type="entry name" value="MbhD"/>
    <property type="match status" value="1"/>
</dbReference>
<feature type="transmembrane region" description="Helical" evidence="6">
    <location>
        <begin position="6"/>
        <end position="23"/>
    </location>
</feature>
<keyword evidence="4 6" id="KW-1133">Transmembrane helix</keyword>
<gene>
    <name evidence="8" type="ORF">ANME2D_02414</name>
</gene>